<proteinExistence type="inferred from homology"/>
<feature type="transmembrane region" description="Helical" evidence="8">
    <location>
        <begin position="863"/>
        <end position="882"/>
    </location>
</feature>
<dbReference type="Gene3D" id="1.20.1640.10">
    <property type="entry name" value="Multidrug efflux transporter AcrB transmembrane domain"/>
    <property type="match status" value="2"/>
</dbReference>
<feature type="transmembrane region" description="Helical" evidence="8">
    <location>
        <begin position="362"/>
        <end position="383"/>
    </location>
</feature>
<dbReference type="PANTHER" id="PTHR32063">
    <property type="match status" value="1"/>
</dbReference>
<dbReference type="Gene3D" id="3.30.2090.10">
    <property type="entry name" value="Multidrug efflux transporter AcrB TolC docking domain, DN and DC subdomains"/>
    <property type="match status" value="2"/>
</dbReference>
<protein>
    <submittedName>
        <fullName evidence="9">Efflux RND transporter permease subunit</fullName>
    </submittedName>
</protein>
<comment type="similarity">
    <text evidence="2">Belongs to the resistance-nodulation-cell division (RND) (TC 2.A.6) family.</text>
</comment>
<dbReference type="Gene3D" id="3.30.70.1440">
    <property type="entry name" value="Multidrug efflux transporter AcrB pore domain"/>
    <property type="match status" value="1"/>
</dbReference>
<feature type="transmembrane region" description="Helical" evidence="8">
    <location>
        <begin position="336"/>
        <end position="355"/>
    </location>
</feature>
<reference evidence="9 10" key="1">
    <citation type="submission" date="2018-08" db="EMBL/GenBank/DDBJ databases">
        <title>Henriciella mobilis sp. nov., isolated from seawater.</title>
        <authorList>
            <person name="Cheng H."/>
            <person name="Wu Y.-H."/>
            <person name="Xu X.-W."/>
            <person name="Guo L.-L."/>
        </authorList>
    </citation>
    <scope>NUCLEOTIDE SEQUENCE [LARGE SCALE GENOMIC DNA]</scope>
    <source>
        <strain evidence="9 10">CCUG66934</strain>
    </source>
</reference>
<dbReference type="GO" id="GO:0008324">
    <property type="term" value="F:monoatomic cation transmembrane transporter activity"/>
    <property type="evidence" value="ECO:0007669"/>
    <property type="project" value="InterPro"/>
</dbReference>
<keyword evidence="4" id="KW-1003">Cell membrane</keyword>
<dbReference type="RefSeq" id="WP_119379978.1">
    <property type="nucleotide sequence ID" value="NZ_QWGB01000006.1"/>
</dbReference>
<feature type="transmembrane region" description="Helical" evidence="8">
    <location>
        <begin position="994"/>
        <end position="1018"/>
    </location>
</feature>
<evidence type="ECO:0000256" key="6">
    <source>
        <dbReference type="ARBA" id="ARBA00022989"/>
    </source>
</evidence>
<evidence type="ECO:0000256" key="3">
    <source>
        <dbReference type="ARBA" id="ARBA00022448"/>
    </source>
</evidence>
<evidence type="ECO:0000256" key="8">
    <source>
        <dbReference type="SAM" id="Phobius"/>
    </source>
</evidence>
<evidence type="ECO:0000313" key="9">
    <source>
        <dbReference type="EMBL" id="RIJ22475.1"/>
    </source>
</evidence>
<dbReference type="PRINTS" id="PR00702">
    <property type="entry name" value="ACRIFLAVINRP"/>
</dbReference>
<accession>A0A399QWI8</accession>
<evidence type="ECO:0000256" key="1">
    <source>
        <dbReference type="ARBA" id="ARBA00004651"/>
    </source>
</evidence>
<dbReference type="EMBL" id="QWGB01000006">
    <property type="protein sequence ID" value="RIJ22475.1"/>
    <property type="molecule type" value="Genomic_DNA"/>
</dbReference>
<evidence type="ECO:0000256" key="4">
    <source>
        <dbReference type="ARBA" id="ARBA00022475"/>
    </source>
</evidence>
<feature type="transmembrane region" description="Helical" evidence="8">
    <location>
        <begin position="533"/>
        <end position="552"/>
    </location>
</feature>
<dbReference type="Gene3D" id="3.30.70.1320">
    <property type="entry name" value="Multidrug efflux transporter AcrB pore domain like"/>
    <property type="match status" value="1"/>
</dbReference>
<gene>
    <name evidence="9" type="ORF">D1224_10800</name>
</gene>
<dbReference type="SUPFAM" id="SSF82714">
    <property type="entry name" value="Multidrug efflux transporter AcrB TolC docking domain, DN and DC subdomains"/>
    <property type="match status" value="2"/>
</dbReference>
<dbReference type="GO" id="GO:0005886">
    <property type="term" value="C:plasma membrane"/>
    <property type="evidence" value="ECO:0007669"/>
    <property type="project" value="UniProtKB-SubCell"/>
</dbReference>
<dbReference type="InterPro" id="IPR001036">
    <property type="entry name" value="Acrflvin-R"/>
</dbReference>
<name>A0A399QWI8_9PROT</name>
<sequence>MITQTVKASLTHRLFILIAAAGLLVWGAIEAMRMPVDVFPDLTAPTVTVVAEAHGMAPGEVETLITFPVETALNGASGVRRVRSSTSVGSAIVWVDFEWGTDIYRARQIVSEKLSLVQESLPPDVPPPVLAPVSSIMGEIMFIALKSDQHDAMELKTAADWTLRRRLLAVPGVAQVIPIGGDTKQYQVTVDPERLSAYGLTLEHVTDAVSTTNENSSAGFVDQGGQEYLITGLGRAESVDDIAATSIAVRDGVSLMVRDVASVEIGPALKRGTGSHNGEDAVVLGIQKQPDTNTLTLTEEIDRVIRETEDSLPDGMRIETNTFRQSNFISVAVENVAHALRDGAILVIVIVFAFLMSWRATLISLLAIPLSLVVTILILQAMGASINTMTLGGMAIALGALVDDAIIVVENVTRRLRENKANGEPRSVLSVVADATREIQGSIVFATLIIMLVFLPLFFLSGVEGRLLQPLGLAYVIALAASLLVAVTVTPALSAILMPKDGGVKAAHDPWLSRASKKAYAPILDGTIKRWKLLSALSIGGLIAAIALLAMAGRSFLPDFNEGSLTVSAVTLPGTSLAQSDELGQLVEQIILEQPEVVSTVRRTGRAELDEHAQAVSASEIEVALRMGERSKEAFLEDLRASFIAVPGMNITIGQPISHRIDHMLSGTRANIAVKLFGEDLYELRRQAETIRASMEGVPGIVDLSVEQQADVPMLTVDIERQAIGQFGLTTGEVSEMIEAAFAGSEVSRVLEGSAAFDLVVRYDQNAKANLDAVRNTRFVTPTGAEVPLKALADIRRDRGPNTISRENGARKIVIMANVAGRDLLSTVNEIRDNIEADVDLPPGYYVEYGGQFESANAATSRLTVLSIAVIIGVFLLLYMAFNSARDATLVMINLPLALIGGVAGVYLSGGVLSVASIIGFITLFGIATRNGVMMVAHIRYLVDTGEAPDLLSAVRQGAMERLVPILMTALATALALVPLALRAGEPGSEIQSPMAMVILCGLTTSTILNMIVLPALYARFGERTARAERVDESATVPQAT</sequence>
<organism evidence="9 10">
    <name type="scientific">Henriciella barbarensis</name>
    <dbReference type="NCBI Taxonomy" id="86342"/>
    <lineage>
        <taxon>Bacteria</taxon>
        <taxon>Pseudomonadati</taxon>
        <taxon>Pseudomonadota</taxon>
        <taxon>Alphaproteobacteria</taxon>
        <taxon>Hyphomonadales</taxon>
        <taxon>Hyphomonadaceae</taxon>
        <taxon>Henriciella</taxon>
    </lineage>
</organism>
<feature type="transmembrane region" description="Helical" evidence="8">
    <location>
        <begin position="389"/>
        <end position="409"/>
    </location>
</feature>
<dbReference type="OrthoDB" id="174266at2"/>
<dbReference type="NCBIfam" id="TIGR00914">
    <property type="entry name" value="2A0601"/>
    <property type="match status" value="1"/>
</dbReference>
<feature type="transmembrane region" description="Helical" evidence="8">
    <location>
        <begin position="473"/>
        <end position="497"/>
    </location>
</feature>
<dbReference type="Proteomes" id="UP000265431">
    <property type="component" value="Unassembled WGS sequence"/>
</dbReference>
<keyword evidence="6 8" id="KW-1133">Transmembrane helix</keyword>
<keyword evidence="7 8" id="KW-0472">Membrane</keyword>
<dbReference type="PANTHER" id="PTHR32063:SF4">
    <property type="entry name" value="SLR6043 PROTEIN"/>
    <property type="match status" value="1"/>
</dbReference>
<keyword evidence="10" id="KW-1185">Reference proteome</keyword>
<keyword evidence="5 8" id="KW-0812">Transmembrane</keyword>
<evidence type="ECO:0000313" key="10">
    <source>
        <dbReference type="Proteomes" id="UP000265431"/>
    </source>
</evidence>
<evidence type="ECO:0000256" key="2">
    <source>
        <dbReference type="ARBA" id="ARBA00010942"/>
    </source>
</evidence>
<dbReference type="Pfam" id="PF00873">
    <property type="entry name" value="ACR_tran"/>
    <property type="match status" value="1"/>
</dbReference>
<feature type="transmembrane region" description="Helical" evidence="8">
    <location>
        <begin position="914"/>
        <end position="933"/>
    </location>
</feature>
<dbReference type="AlphaFoldDB" id="A0A399QWI8"/>
<evidence type="ECO:0000256" key="5">
    <source>
        <dbReference type="ARBA" id="ARBA00022692"/>
    </source>
</evidence>
<feature type="transmembrane region" description="Helical" evidence="8">
    <location>
        <begin position="443"/>
        <end position="461"/>
    </location>
</feature>
<dbReference type="Gene3D" id="3.30.70.1430">
    <property type="entry name" value="Multidrug efflux transporter AcrB pore domain"/>
    <property type="match status" value="2"/>
</dbReference>
<dbReference type="SUPFAM" id="SSF82866">
    <property type="entry name" value="Multidrug efflux transporter AcrB transmembrane domain"/>
    <property type="match status" value="2"/>
</dbReference>
<feature type="transmembrane region" description="Helical" evidence="8">
    <location>
        <begin position="963"/>
        <end position="982"/>
    </location>
</feature>
<dbReference type="InterPro" id="IPR027463">
    <property type="entry name" value="AcrB_DN_DC_subdom"/>
</dbReference>
<dbReference type="SUPFAM" id="SSF82693">
    <property type="entry name" value="Multidrug efflux transporter AcrB pore domain, PN1, PN2, PC1 and PC2 subdomains"/>
    <property type="match status" value="2"/>
</dbReference>
<dbReference type="InterPro" id="IPR004763">
    <property type="entry name" value="CusA-like"/>
</dbReference>
<keyword evidence="3" id="KW-0813">Transport</keyword>
<comment type="subcellular location">
    <subcellularLocation>
        <location evidence="1">Cell membrane</location>
        <topology evidence="1">Multi-pass membrane protein</topology>
    </subcellularLocation>
</comment>
<evidence type="ECO:0000256" key="7">
    <source>
        <dbReference type="ARBA" id="ARBA00023136"/>
    </source>
</evidence>
<comment type="caution">
    <text evidence="9">The sequence shown here is derived from an EMBL/GenBank/DDBJ whole genome shotgun (WGS) entry which is preliminary data.</text>
</comment>
<dbReference type="GO" id="GO:0042910">
    <property type="term" value="F:xenobiotic transmembrane transporter activity"/>
    <property type="evidence" value="ECO:0007669"/>
    <property type="project" value="TreeGrafter"/>
</dbReference>
<feature type="transmembrane region" description="Helical" evidence="8">
    <location>
        <begin position="889"/>
        <end position="908"/>
    </location>
</feature>